<dbReference type="Proteomes" id="UP000319383">
    <property type="component" value="Chromosome"/>
</dbReference>
<dbReference type="Gene3D" id="3.40.630.30">
    <property type="match status" value="1"/>
</dbReference>
<dbReference type="PANTHER" id="PTHR39173:SF1">
    <property type="entry name" value="ACETYLTRANSFERASE"/>
    <property type="match status" value="1"/>
</dbReference>
<dbReference type="Pfam" id="PF13302">
    <property type="entry name" value="Acetyltransf_3"/>
    <property type="match status" value="1"/>
</dbReference>
<dbReference type="GO" id="GO:0016747">
    <property type="term" value="F:acyltransferase activity, transferring groups other than amino-acyl groups"/>
    <property type="evidence" value="ECO:0007669"/>
    <property type="project" value="InterPro"/>
</dbReference>
<protein>
    <submittedName>
        <fullName evidence="2">Acetyltransferase (GNAT) family protein</fullName>
    </submittedName>
</protein>
<dbReference type="InterPro" id="IPR016181">
    <property type="entry name" value="Acyl_CoA_acyltransferase"/>
</dbReference>
<proteinExistence type="predicted"/>
<dbReference type="InterPro" id="IPR000182">
    <property type="entry name" value="GNAT_dom"/>
</dbReference>
<dbReference type="EMBL" id="CP036276">
    <property type="protein sequence ID" value="QDU43871.1"/>
    <property type="molecule type" value="Genomic_DNA"/>
</dbReference>
<dbReference type="SUPFAM" id="SSF55729">
    <property type="entry name" value="Acyl-CoA N-acyltransferases (Nat)"/>
    <property type="match status" value="1"/>
</dbReference>
<dbReference type="AlphaFoldDB" id="A0A517ZN32"/>
<dbReference type="CDD" id="cd04301">
    <property type="entry name" value="NAT_SF"/>
    <property type="match status" value="1"/>
</dbReference>
<evidence type="ECO:0000313" key="3">
    <source>
        <dbReference type="Proteomes" id="UP000319383"/>
    </source>
</evidence>
<dbReference type="PROSITE" id="PS51186">
    <property type="entry name" value="GNAT"/>
    <property type="match status" value="1"/>
</dbReference>
<dbReference type="KEGG" id="sdyn:Mal52_23480"/>
<organism evidence="2 3">
    <name type="scientific">Symmachiella dynata</name>
    <dbReference type="NCBI Taxonomy" id="2527995"/>
    <lineage>
        <taxon>Bacteria</taxon>
        <taxon>Pseudomonadati</taxon>
        <taxon>Planctomycetota</taxon>
        <taxon>Planctomycetia</taxon>
        <taxon>Planctomycetales</taxon>
        <taxon>Planctomycetaceae</taxon>
        <taxon>Symmachiella</taxon>
    </lineage>
</organism>
<evidence type="ECO:0000313" key="2">
    <source>
        <dbReference type="EMBL" id="QDU43871.1"/>
    </source>
</evidence>
<feature type="domain" description="N-acetyltransferase" evidence="1">
    <location>
        <begin position="9"/>
        <end position="166"/>
    </location>
</feature>
<reference evidence="2 3" key="1">
    <citation type="submission" date="2019-02" db="EMBL/GenBank/DDBJ databases">
        <title>Deep-cultivation of Planctomycetes and their phenomic and genomic characterization uncovers novel biology.</title>
        <authorList>
            <person name="Wiegand S."/>
            <person name="Jogler M."/>
            <person name="Boedeker C."/>
            <person name="Pinto D."/>
            <person name="Vollmers J."/>
            <person name="Rivas-Marin E."/>
            <person name="Kohn T."/>
            <person name="Peeters S.H."/>
            <person name="Heuer A."/>
            <person name="Rast P."/>
            <person name="Oberbeckmann S."/>
            <person name="Bunk B."/>
            <person name="Jeske O."/>
            <person name="Meyerdierks A."/>
            <person name="Storesund J.E."/>
            <person name="Kallscheuer N."/>
            <person name="Luecker S."/>
            <person name="Lage O.M."/>
            <person name="Pohl T."/>
            <person name="Merkel B.J."/>
            <person name="Hornburger P."/>
            <person name="Mueller R.-W."/>
            <person name="Bruemmer F."/>
            <person name="Labrenz M."/>
            <person name="Spormann A.M."/>
            <person name="Op den Camp H."/>
            <person name="Overmann J."/>
            <person name="Amann R."/>
            <person name="Jetten M.S.M."/>
            <person name="Mascher T."/>
            <person name="Medema M.H."/>
            <person name="Devos D.P."/>
            <person name="Kaster A.-K."/>
            <person name="Ovreas L."/>
            <person name="Rohde M."/>
            <person name="Galperin M.Y."/>
            <person name="Jogler C."/>
        </authorList>
    </citation>
    <scope>NUCLEOTIDE SEQUENCE [LARGE SCALE GENOMIC DNA]</scope>
    <source>
        <strain evidence="2 3">Mal52</strain>
    </source>
</reference>
<evidence type="ECO:0000259" key="1">
    <source>
        <dbReference type="PROSITE" id="PS51186"/>
    </source>
</evidence>
<dbReference type="PANTHER" id="PTHR39173">
    <property type="entry name" value="ACETYLTRANSFERASE"/>
    <property type="match status" value="1"/>
</dbReference>
<name>A0A517ZN32_9PLAN</name>
<keyword evidence="3" id="KW-1185">Reference proteome</keyword>
<dbReference type="RefSeq" id="WP_145376154.1">
    <property type="nucleotide sequence ID" value="NZ_CP036276.1"/>
</dbReference>
<keyword evidence="2" id="KW-0808">Transferase</keyword>
<sequence length="169" mass="18554">MKLISPNTAYIESYRSALAEFEQSGISGFWYSFGAIDDPEEYVRSIAHYTHRSGASGGAVPASVYWLVDGGEFIGHTSLRHELNPALEQHGGHIGYAIRPSKHRQGYGRAILEFALPIAHSLGIPRALVTCAAGNTASRKIIEKCGGEFLDEVDWQGTTVLRFWVETSQ</sequence>
<accession>A0A517ZN32</accession>
<gene>
    <name evidence="2" type="ORF">Mal52_23480</name>
</gene>